<keyword evidence="1" id="KW-0413">Isomerase</keyword>
<evidence type="ECO:0000313" key="2">
    <source>
        <dbReference type="Proteomes" id="UP001149314"/>
    </source>
</evidence>
<dbReference type="Proteomes" id="UP001149314">
    <property type="component" value="Unassembled WGS sequence"/>
</dbReference>
<evidence type="ECO:0000313" key="1">
    <source>
        <dbReference type="EMBL" id="MDC6641770.1"/>
    </source>
</evidence>
<dbReference type="RefSeq" id="WP_272733719.1">
    <property type="nucleotide sequence ID" value="NZ_JAOURS010000316.1"/>
</dbReference>
<sequence length="137" mass="14992">VYNGIRVKAQAPSRLFLDASGEAAWRRKGFTSVLDAQGNQAALMARMLELGRGQPLTPNAKLPSELEIGIGRENTCPLPEEFDRYARRNMHGGMPFAVTGLSDAEYAILQRWLEQGGSVEAPLPLEPPATESLQIDE</sequence>
<dbReference type="Pfam" id="PF06934">
    <property type="entry name" value="CTI"/>
    <property type="match status" value="1"/>
</dbReference>
<proteinExistence type="predicted"/>
<organism evidence="1 2">
    <name type="scientific">Leclercia adecarboxylata</name>
    <dbReference type="NCBI Taxonomy" id="83655"/>
    <lineage>
        <taxon>Bacteria</taxon>
        <taxon>Pseudomonadati</taxon>
        <taxon>Pseudomonadota</taxon>
        <taxon>Gammaproteobacteria</taxon>
        <taxon>Enterobacterales</taxon>
        <taxon>Enterobacteriaceae</taxon>
        <taxon>Leclercia</taxon>
    </lineage>
</organism>
<gene>
    <name evidence="1" type="ORF">OEZ79_26770</name>
</gene>
<accession>A0A9X4BI00</accession>
<reference evidence="1" key="1">
    <citation type="journal article" date="2023" name="Genes Genomics">
        <title>Genomic insights of Leclercia adecarboxylata strains linked to an outbreak in public hospitals in Mexico.</title>
        <authorList>
            <person name="Barrios-Villa E."/>
            <person name="Pacheco-Flores B."/>
            <person name="Lozano-Zarain P."/>
            <person name="Del Campo-Ortega R."/>
            <person name="de Jesus Ascencio-Montiel I."/>
            <person name="Gonzalez-Leon M."/>
            <person name="Camorlinga-Ponce M."/>
            <person name="Gaytan Cervantes F.J."/>
            <person name="Gonzalez Torres C."/>
            <person name="Aguilar E."/>
            <person name="Gonzalez Ibarra J."/>
            <person name="Torres Lopez F.J."/>
            <person name="Rosas-Vargas H."/>
            <person name="Gonzalez-Bonilla C.R."/>
            <person name="Del Carmen Rocha-Gracia R."/>
        </authorList>
    </citation>
    <scope>NUCLEOTIDE SEQUENCE</scope>
    <source>
        <strain evidence="1">Lac40</strain>
    </source>
</reference>
<dbReference type="AlphaFoldDB" id="A0A9X4BI00"/>
<protein>
    <submittedName>
        <fullName evidence="1">Fatty acid cis/trans isomerase</fullName>
    </submittedName>
</protein>
<name>A0A9X4BI00_9ENTR</name>
<dbReference type="GO" id="GO:0016853">
    <property type="term" value="F:isomerase activity"/>
    <property type="evidence" value="ECO:0007669"/>
    <property type="project" value="UniProtKB-KW"/>
</dbReference>
<feature type="non-terminal residue" evidence="1">
    <location>
        <position position="137"/>
    </location>
</feature>
<dbReference type="InterPro" id="IPR010706">
    <property type="entry name" value="Fatty_acid_cis-trans_isomerase"/>
</dbReference>
<comment type="caution">
    <text evidence="1">The sequence shown here is derived from an EMBL/GenBank/DDBJ whole genome shotgun (WGS) entry which is preliminary data.</text>
</comment>
<feature type="non-terminal residue" evidence="1">
    <location>
        <position position="1"/>
    </location>
</feature>
<dbReference type="EMBL" id="JAOURS010000316">
    <property type="protein sequence ID" value="MDC6641770.1"/>
    <property type="molecule type" value="Genomic_DNA"/>
</dbReference>